<dbReference type="InterPro" id="IPR020583">
    <property type="entry name" value="Inositol_monoP_metal-BS"/>
</dbReference>
<dbReference type="InterPro" id="IPR000760">
    <property type="entry name" value="Inositol_monophosphatase-like"/>
</dbReference>
<evidence type="ECO:0000313" key="7">
    <source>
        <dbReference type="Proteomes" id="UP000757900"/>
    </source>
</evidence>
<feature type="binding site" evidence="5">
    <location>
        <position position="210"/>
    </location>
    <ligand>
        <name>Mg(2+)</name>
        <dbReference type="ChEBI" id="CHEBI:18420"/>
        <label>1</label>
        <note>catalytic</note>
    </ligand>
</feature>
<organism evidence="6 7">
    <name type="scientific">Abiotrophia defectiva</name>
    <name type="common">Streptococcus defectivus</name>
    <dbReference type="NCBI Taxonomy" id="46125"/>
    <lineage>
        <taxon>Bacteria</taxon>
        <taxon>Bacillati</taxon>
        <taxon>Bacillota</taxon>
        <taxon>Bacilli</taxon>
        <taxon>Lactobacillales</taxon>
        <taxon>Aerococcaceae</taxon>
        <taxon>Abiotrophia</taxon>
    </lineage>
</organism>
<proteinExistence type="predicted"/>
<dbReference type="SUPFAM" id="SSF56655">
    <property type="entry name" value="Carbohydrate phosphatase"/>
    <property type="match status" value="1"/>
</dbReference>
<protein>
    <submittedName>
        <fullName evidence="6">Inositol monophosphatase family protein</fullName>
    </submittedName>
</protein>
<reference evidence="6" key="1">
    <citation type="submission" date="2020-04" db="EMBL/GenBank/DDBJ databases">
        <title>Deep metagenomics examines the oral microbiome during advanced dental caries in children, revealing novel taxa and co-occurrences with host molecules.</title>
        <authorList>
            <person name="Baker J.L."/>
            <person name="Morton J.T."/>
            <person name="Dinis M."/>
            <person name="Alvarez R."/>
            <person name="Tran N.C."/>
            <person name="Knight R."/>
            <person name="Edlund A."/>
        </authorList>
    </citation>
    <scope>NUCLEOTIDE SEQUENCE</scope>
    <source>
        <strain evidence="6">JCVI_23_bin.16</strain>
    </source>
</reference>
<evidence type="ECO:0000256" key="5">
    <source>
        <dbReference type="PIRSR" id="PIRSR600760-2"/>
    </source>
</evidence>
<accession>A0A929MPY8</accession>
<evidence type="ECO:0000256" key="4">
    <source>
        <dbReference type="ARBA" id="ARBA00022842"/>
    </source>
</evidence>
<comment type="cofactor">
    <cofactor evidence="1 5">
        <name>Mg(2+)</name>
        <dbReference type="ChEBI" id="CHEBI:18420"/>
    </cofactor>
</comment>
<evidence type="ECO:0000256" key="1">
    <source>
        <dbReference type="ARBA" id="ARBA00001946"/>
    </source>
</evidence>
<dbReference type="Gene3D" id="3.30.540.10">
    <property type="entry name" value="Fructose-1,6-Bisphosphatase, subunit A, domain 1"/>
    <property type="match status" value="1"/>
</dbReference>
<dbReference type="PANTHER" id="PTHR20854">
    <property type="entry name" value="INOSITOL MONOPHOSPHATASE"/>
    <property type="match status" value="1"/>
</dbReference>
<comment type="caution">
    <text evidence="6">The sequence shown here is derived from an EMBL/GenBank/DDBJ whole genome shotgun (WGS) entry which is preliminary data.</text>
</comment>
<gene>
    <name evidence="6" type="ORF">HXK00_05755</name>
</gene>
<evidence type="ECO:0000256" key="3">
    <source>
        <dbReference type="ARBA" id="ARBA00022801"/>
    </source>
</evidence>
<dbReference type="GO" id="GO:0006020">
    <property type="term" value="P:inositol metabolic process"/>
    <property type="evidence" value="ECO:0007669"/>
    <property type="project" value="TreeGrafter"/>
</dbReference>
<dbReference type="RefSeq" id="WP_314049469.1">
    <property type="nucleotide sequence ID" value="NZ_CAUQPX010000001.1"/>
</dbReference>
<feature type="binding site" evidence="5">
    <location>
        <position position="69"/>
    </location>
    <ligand>
        <name>Mg(2+)</name>
        <dbReference type="ChEBI" id="CHEBI:18420"/>
        <label>1</label>
        <note>catalytic</note>
    </ligand>
</feature>
<dbReference type="GO" id="GO:0046872">
    <property type="term" value="F:metal ion binding"/>
    <property type="evidence" value="ECO:0007669"/>
    <property type="project" value="UniProtKB-KW"/>
</dbReference>
<keyword evidence="4 5" id="KW-0460">Magnesium</keyword>
<keyword evidence="3" id="KW-0378">Hydrolase</keyword>
<dbReference type="AlphaFoldDB" id="A0A929MPY8"/>
<sequence length="270" mass="29667">MEDFKTVHAHVLAWLEEAAENLRQSLKRSLQVDQKTGASDLVTEMDKATEAYFVDKITSHFPDHRIIGEEGMSQGTEDLAGIVWVIDPIDGTLNFVKQKNNFGILIGIFQDGKPLAGYIYDVMKHDLYAGIVGQGVTLNGQPLVPLKIERLQDSLAVGNVAMFTQNRCNSQRLLENVLGVRAHGSAALEVIEVIRGEAAVYLSFKLSPWDFAAGWAICEAMGFKATKPDGSALSILSASPIIFAHDTVHEEVIRVLAEEKDQLGEINEYA</sequence>
<dbReference type="PROSITE" id="PS00629">
    <property type="entry name" value="IMP_1"/>
    <property type="match status" value="1"/>
</dbReference>
<evidence type="ECO:0000313" key="6">
    <source>
        <dbReference type="EMBL" id="MBF0935132.1"/>
    </source>
</evidence>
<feature type="binding site" evidence="5">
    <location>
        <position position="89"/>
    </location>
    <ligand>
        <name>Mg(2+)</name>
        <dbReference type="ChEBI" id="CHEBI:18420"/>
        <label>1</label>
        <note>catalytic</note>
    </ligand>
</feature>
<dbReference type="Pfam" id="PF00459">
    <property type="entry name" value="Inositol_P"/>
    <property type="match status" value="1"/>
</dbReference>
<dbReference type="Gene3D" id="3.40.190.80">
    <property type="match status" value="1"/>
</dbReference>
<dbReference type="CDD" id="cd01637">
    <property type="entry name" value="IMPase_like"/>
    <property type="match status" value="1"/>
</dbReference>
<dbReference type="PRINTS" id="PR00377">
    <property type="entry name" value="IMPHPHTASES"/>
</dbReference>
<dbReference type="PANTHER" id="PTHR20854:SF4">
    <property type="entry name" value="INOSITOL-1-MONOPHOSPHATASE-RELATED"/>
    <property type="match status" value="1"/>
</dbReference>
<dbReference type="FunFam" id="3.30.540.10:FF:000003">
    <property type="entry name" value="Inositol-1-monophosphatase"/>
    <property type="match status" value="1"/>
</dbReference>
<feature type="binding site" evidence="5">
    <location>
        <position position="87"/>
    </location>
    <ligand>
        <name>Mg(2+)</name>
        <dbReference type="ChEBI" id="CHEBI:18420"/>
        <label>1</label>
        <note>catalytic</note>
    </ligand>
</feature>
<feature type="binding site" evidence="5">
    <location>
        <position position="90"/>
    </location>
    <ligand>
        <name>Mg(2+)</name>
        <dbReference type="ChEBI" id="CHEBI:18420"/>
        <label>2</label>
    </ligand>
</feature>
<dbReference type="GO" id="GO:0007165">
    <property type="term" value="P:signal transduction"/>
    <property type="evidence" value="ECO:0007669"/>
    <property type="project" value="TreeGrafter"/>
</dbReference>
<evidence type="ECO:0000256" key="2">
    <source>
        <dbReference type="ARBA" id="ARBA00022723"/>
    </source>
</evidence>
<dbReference type="EMBL" id="JABZFV010000137">
    <property type="protein sequence ID" value="MBF0935132.1"/>
    <property type="molecule type" value="Genomic_DNA"/>
</dbReference>
<name>A0A929MPY8_ABIDE</name>
<dbReference type="Proteomes" id="UP000757900">
    <property type="component" value="Unassembled WGS sequence"/>
</dbReference>
<dbReference type="GO" id="GO:0008934">
    <property type="term" value="F:inositol monophosphate 1-phosphatase activity"/>
    <property type="evidence" value="ECO:0007669"/>
    <property type="project" value="TreeGrafter"/>
</dbReference>
<keyword evidence="2 5" id="KW-0479">Metal-binding</keyword>